<dbReference type="Gene3D" id="1.10.287.1480">
    <property type="match status" value="1"/>
</dbReference>
<name>A0A9W9IIA4_9EURO</name>
<sequence>MSKVASSMFHPKRLDLSGFVNTRLIRDHNKRNAFAQMEPERQALRYVIRNTSLPQRTRAQAQLQLSQMHCYTRPTQIKNRCVASGTARSVFRNFRLNRFQFRMQALAGELPGVKKASW</sequence>
<comment type="caution">
    <text evidence="4">The sequence shown here is derived from an EMBL/GenBank/DDBJ whole genome shotgun (WGS) entry which is preliminary data.</text>
</comment>
<keyword evidence="2 4" id="KW-0689">Ribosomal protein</keyword>
<accession>A0A9W9IIA4</accession>
<reference evidence="4" key="2">
    <citation type="journal article" date="2023" name="IMA Fungus">
        <title>Comparative genomic study of the Penicillium genus elucidates a diverse pangenome and 15 lateral gene transfer events.</title>
        <authorList>
            <person name="Petersen C."/>
            <person name="Sorensen T."/>
            <person name="Nielsen M.R."/>
            <person name="Sondergaard T.E."/>
            <person name="Sorensen J.L."/>
            <person name="Fitzpatrick D.A."/>
            <person name="Frisvad J.C."/>
            <person name="Nielsen K.L."/>
        </authorList>
    </citation>
    <scope>NUCLEOTIDE SEQUENCE</scope>
    <source>
        <strain evidence="4">IBT 26290</strain>
    </source>
</reference>
<keyword evidence="5" id="KW-1185">Reference proteome</keyword>
<dbReference type="InterPro" id="IPR001209">
    <property type="entry name" value="Ribosomal_uS14"/>
</dbReference>
<dbReference type="GeneID" id="81421969"/>
<evidence type="ECO:0000313" key="4">
    <source>
        <dbReference type="EMBL" id="KAJ5174791.1"/>
    </source>
</evidence>
<dbReference type="Proteomes" id="UP001149163">
    <property type="component" value="Unassembled WGS sequence"/>
</dbReference>
<proteinExistence type="inferred from homology"/>
<dbReference type="PANTHER" id="PTHR19836:SF19">
    <property type="entry name" value="SMALL RIBOSOMAL SUBUNIT PROTEIN US14M"/>
    <property type="match status" value="1"/>
</dbReference>
<dbReference type="OrthoDB" id="413436at2759"/>
<dbReference type="PANTHER" id="PTHR19836">
    <property type="entry name" value="30S RIBOSOMAL PROTEIN S14"/>
    <property type="match status" value="1"/>
</dbReference>
<dbReference type="RefSeq" id="XP_056546399.1">
    <property type="nucleotide sequence ID" value="XM_056682793.1"/>
</dbReference>
<dbReference type="GO" id="GO:0006412">
    <property type="term" value="P:translation"/>
    <property type="evidence" value="ECO:0007669"/>
    <property type="project" value="InterPro"/>
</dbReference>
<comment type="similarity">
    <text evidence="1">Belongs to the universal ribosomal protein uS14 family.</text>
</comment>
<dbReference type="NCBIfam" id="NF006477">
    <property type="entry name" value="PRK08881.1"/>
    <property type="match status" value="1"/>
</dbReference>
<organism evidence="4 5">
    <name type="scientific">Penicillium canariense</name>
    <dbReference type="NCBI Taxonomy" id="189055"/>
    <lineage>
        <taxon>Eukaryota</taxon>
        <taxon>Fungi</taxon>
        <taxon>Dikarya</taxon>
        <taxon>Ascomycota</taxon>
        <taxon>Pezizomycotina</taxon>
        <taxon>Eurotiomycetes</taxon>
        <taxon>Eurotiomycetidae</taxon>
        <taxon>Eurotiales</taxon>
        <taxon>Aspergillaceae</taxon>
        <taxon>Penicillium</taxon>
    </lineage>
</organism>
<keyword evidence="3" id="KW-0687">Ribonucleoprotein</keyword>
<dbReference type="GO" id="GO:0005763">
    <property type="term" value="C:mitochondrial small ribosomal subunit"/>
    <property type="evidence" value="ECO:0007669"/>
    <property type="project" value="TreeGrafter"/>
</dbReference>
<evidence type="ECO:0000256" key="3">
    <source>
        <dbReference type="ARBA" id="ARBA00023274"/>
    </source>
</evidence>
<dbReference type="SUPFAM" id="SSF57716">
    <property type="entry name" value="Glucocorticoid receptor-like (DNA-binding domain)"/>
    <property type="match status" value="1"/>
</dbReference>
<dbReference type="Pfam" id="PF00253">
    <property type="entry name" value="Ribosomal_S14"/>
    <property type="match status" value="1"/>
</dbReference>
<dbReference type="AlphaFoldDB" id="A0A9W9IIA4"/>
<gene>
    <name evidence="4" type="ORF">N7482_000668</name>
</gene>
<reference evidence="4" key="1">
    <citation type="submission" date="2022-11" db="EMBL/GenBank/DDBJ databases">
        <authorList>
            <person name="Petersen C."/>
        </authorList>
    </citation>
    <scope>NUCLEOTIDE SEQUENCE</scope>
    <source>
        <strain evidence="4">IBT 26290</strain>
    </source>
</reference>
<evidence type="ECO:0000256" key="2">
    <source>
        <dbReference type="ARBA" id="ARBA00022980"/>
    </source>
</evidence>
<dbReference type="FunFam" id="1.10.287.1480:FF:000001">
    <property type="entry name" value="30S ribosomal protein S14"/>
    <property type="match status" value="1"/>
</dbReference>
<dbReference type="GO" id="GO:0003735">
    <property type="term" value="F:structural constituent of ribosome"/>
    <property type="evidence" value="ECO:0007669"/>
    <property type="project" value="InterPro"/>
</dbReference>
<evidence type="ECO:0000256" key="1">
    <source>
        <dbReference type="ARBA" id="ARBA00009083"/>
    </source>
</evidence>
<evidence type="ECO:0000313" key="5">
    <source>
        <dbReference type="Proteomes" id="UP001149163"/>
    </source>
</evidence>
<dbReference type="EMBL" id="JAPQKN010000001">
    <property type="protein sequence ID" value="KAJ5174791.1"/>
    <property type="molecule type" value="Genomic_DNA"/>
</dbReference>
<protein>
    <submittedName>
        <fullName evidence="4">37S ribosomal protein MRP2</fullName>
    </submittedName>
</protein>